<sequence length="99" mass="11038">IPTYISESQSNLTKMPDLELAGLLLLVVQSEYKKVHTKFISTGFGLTDEDQKVGIIKNNEKLEIMCPHYHAMNELMGDQAFPAGNEIISSYMESNNDSA</sequence>
<proteinExistence type="predicted"/>
<evidence type="ECO:0000313" key="1">
    <source>
        <dbReference type="EMBL" id="KNZ44645.1"/>
    </source>
</evidence>
<dbReference type="STRING" id="27349.A0A0L6UA28"/>
<feature type="non-terminal residue" evidence="1">
    <location>
        <position position="1"/>
    </location>
</feature>
<protein>
    <submittedName>
        <fullName evidence="1">Uncharacterized protein</fullName>
    </submittedName>
</protein>
<dbReference type="Proteomes" id="UP000037035">
    <property type="component" value="Unassembled WGS sequence"/>
</dbReference>
<gene>
    <name evidence="1" type="ORF">VP01_8965g1</name>
</gene>
<feature type="non-terminal residue" evidence="1">
    <location>
        <position position="99"/>
    </location>
</feature>
<dbReference type="VEuPathDB" id="FungiDB:VP01_8965g1"/>
<organism evidence="1 2">
    <name type="scientific">Puccinia sorghi</name>
    <dbReference type="NCBI Taxonomy" id="27349"/>
    <lineage>
        <taxon>Eukaryota</taxon>
        <taxon>Fungi</taxon>
        <taxon>Dikarya</taxon>
        <taxon>Basidiomycota</taxon>
        <taxon>Pucciniomycotina</taxon>
        <taxon>Pucciniomycetes</taxon>
        <taxon>Pucciniales</taxon>
        <taxon>Pucciniaceae</taxon>
        <taxon>Puccinia</taxon>
    </lineage>
</organism>
<reference evidence="1 2" key="1">
    <citation type="submission" date="2015-08" db="EMBL/GenBank/DDBJ databases">
        <title>Next Generation Sequencing and Analysis of the Genome of Puccinia sorghi L Schw, the Causal Agent of Maize Common Rust.</title>
        <authorList>
            <person name="Rochi L."/>
            <person name="Burguener G."/>
            <person name="Darino M."/>
            <person name="Turjanski A."/>
            <person name="Kreff E."/>
            <person name="Dieguez M.J."/>
            <person name="Sacco F."/>
        </authorList>
    </citation>
    <scope>NUCLEOTIDE SEQUENCE [LARGE SCALE GENOMIC DNA]</scope>
    <source>
        <strain evidence="1 2">RO10H11247</strain>
    </source>
</reference>
<dbReference type="AlphaFoldDB" id="A0A0L6UA28"/>
<name>A0A0L6UA28_9BASI</name>
<accession>A0A0L6UA28</accession>
<keyword evidence="2" id="KW-1185">Reference proteome</keyword>
<evidence type="ECO:0000313" key="2">
    <source>
        <dbReference type="Proteomes" id="UP000037035"/>
    </source>
</evidence>
<comment type="caution">
    <text evidence="1">The sequence shown here is derived from an EMBL/GenBank/DDBJ whole genome shotgun (WGS) entry which is preliminary data.</text>
</comment>
<dbReference type="OrthoDB" id="2507256at2759"/>
<dbReference type="EMBL" id="LAVV01014565">
    <property type="protein sequence ID" value="KNZ44645.1"/>
    <property type="molecule type" value="Genomic_DNA"/>
</dbReference>